<proteinExistence type="predicted"/>
<organism evidence="1 2">
    <name type="scientific">Popillia japonica</name>
    <name type="common">Japanese beetle</name>
    <dbReference type="NCBI Taxonomy" id="7064"/>
    <lineage>
        <taxon>Eukaryota</taxon>
        <taxon>Metazoa</taxon>
        <taxon>Ecdysozoa</taxon>
        <taxon>Arthropoda</taxon>
        <taxon>Hexapoda</taxon>
        <taxon>Insecta</taxon>
        <taxon>Pterygota</taxon>
        <taxon>Neoptera</taxon>
        <taxon>Endopterygota</taxon>
        <taxon>Coleoptera</taxon>
        <taxon>Polyphaga</taxon>
        <taxon>Scarabaeiformia</taxon>
        <taxon>Scarabaeidae</taxon>
        <taxon>Rutelinae</taxon>
        <taxon>Popillia</taxon>
    </lineage>
</organism>
<dbReference type="AlphaFoldDB" id="A0AAW1JHH6"/>
<evidence type="ECO:0000313" key="1">
    <source>
        <dbReference type="EMBL" id="KAK9703239.1"/>
    </source>
</evidence>
<dbReference type="EMBL" id="JASPKY010000374">
    <property type="protein sequence ID" value="KAK9703239.1"/>
    <property type="molecule type" value="Genomic_DNA"/>
</dbReference>
<evidence type="ECO:0000313" key="2">
    <source>
        <dbReference type="Proteomes" id="UP001458880"/>
    </source>
</evidence>
<accession>A0AAW1JHH6</accession>
<name>A0AAW1JHH6_POPJA</name>
<comment type="caution">
    <text evidence="1">The sequence shown here is derived from an EMBL/GenBank/DDBJ whole genome shotgun (WGS) entry which is preliminary data.</text>
</comment>
<gene>
    <name evidence="1" type="ORF">QE152_g29450</name>
</gene>
<dbReference type="Proteomes" id="UP001458880">
    <property type="component" value="Unassembled WGS sequence"/>
</dbReference>
<keyword evidence="2" id="KW-1185">Reference proteome</keyword>
<protein>
    <submittedName>
        <fullName evidence="1">Uncharacterized protein</fullName>
    </submittedName>
</protein>
<sequence>MASSYCKINKAELSNYCIGENSLESLGTITKPGISEIIKTNNVLANAFPKSAITKPGISEIIKTNNVLANAFPKSAASTGNIVDETAVLQSTEIEG</sequence>
<reference evidence="1 2" key="1">
    <citation type="journal article" date="2024" name="BMC Genomics">
        <title>De novo assembly and annotation of Popillia japonica's genome with initial clues to its potential as an invasive pest.</title>
        <authorList>
            <person name="Cucini C."/>
            <person name="Boschi S."/>
            <person name="Funari R."/>
            <person name="Cardaioli E."/>
            <person name="Iannotti N."/>
            <person name="Marturano G."/>
            <person name="Paoli F."/>
            <person name="Bruttini M."/>
            <person name="Carapelli A."/>
            <person name="Frati F."/>
            <person name="Nardi F."/>
        </authorList>
    </citation>
    <scope>NUCLEOTIDE SEQUENCE [LARGE SCALE GENOMIC DNA]</scope>
    <source>
        <strain evidence="1">DMR45628</strain>
    </source>
</reference>